<evidence type="ECO:0000313" key="2">
    <source>
        <dbReference type="Proteomes" id="UP001231649"/>
    </source>
</evidence>
<organism evidence="1 2">
    <name type="scientific">Mythimna loreyi</name>
    <dbReference type="NCBI Taxonomy" id="667449"/>
    <lineage>
        <taxon>Eukaryota</taxon>
        <taxon>Metazoa</taxon>
        <taxon>Ecdysozoa</taxon>
        <taxon>Arthropoda</taxon>
        <taxon>Hexapoda</taxon>
        <taxon>Insecta</taxon>
        <taxon>Pterygota</taxon>
        <taxon>Neoptera</taxon>
        <taxon>Endopterygota</taxon>
        <taxon>Lepidoptera</taxon>
        <taxon>Glossata</taxon>
        <taxon>Ditrysia</taxon>
        <taxon>Noctuoidea</taxon>
        <taxon>Noctuidae</taxon>
        <taxon>Noctuinae</taxon>
        <taxon>Hadenini</taxon>
        <taxon>Mythimna</taxon>
    </lineage>
</organism>
<keyword evidence="2" id="KW-1185">Reference proteome</keyword>
<evidence type="ECO:0000313" key="1">
    <source>
        <dbReference type="EMBL" id="KAJ8737760.1"/>
    </source>
</evidence>
<protein>
    <submittedName>
        <fullName evidence="1">Uncharacterized protein</fullName>
    </submittedName>
</protein>
<gene>
    <name evidence="1" type="ORF">PYW08_000355</name>
</gene>
<sequence length="1264" mass="145346">MAPKKEKKDDVEWKMSIIEAPLEDENFKVKVIFIETAGGEQERMYLSRFEIFATEEKRFVIKNICKTETFFMINHFGGEKKVKDPNLRAFEECQTYLADKKDIPPDLLALVIKQLMLKMKDEYLVFIQEQLDASQGSQKSSPQKIDKAGSTGQAKTTGGNARKESHSLSSVKSKGKGLSEQDQCEDRVYGEDWPTDGPNLYVAITGFIEPYLPGNLVLSGIPLAAIVQIRIDPPQTKVPSAILKTTKKGQSAIEGLAEKYTKFWDDLQLVRTQDNSNLNNTAFVVFSPPALDSDDLFKSSDIIYDELCFLMYDIQDLSRQHLHYKENMNFIDVPEYVSNQYFNTLYEQYFDDLPLECVNIYAVLDSILQTSCITSLDESETIGTSLSSAMTFVTEPKNKIEEKKEDTLENIHLKKEDKLENVNLEKEDKSESVHLINTLCNTDADENKRLKDGQEYDDIKEPVVLHHDNEGIAREEWRSHLPTPLSLQDFFDYIVDEHYEWIQNEERIHDENLLMEAQPTSKDVIHTHVVKSCIEKTDVEMDLIMEDSLTYYEEFSLVEEAATETTEFTESLTTKLPLSVDTDSKEIDKKPRKSKSRAASKVSEPVEEIIDLPPLEYELVINEFEIIQPNGYRKKYVDDVPLVLEKLLIKTATDYYQGEVFSRRMDGTNILMNKDGLHCVTFPDKTKIITSYVVDDIEVYPEWTDEELEYLQAFEPETIEVPKSNVSLSQHTNISSRTSVSKKMEEEEVKEEKRTDGYVFIHILYSIEHPNFSTISINNINGTISVESPNETVVTVDKNNNYEINLDSETSATFDGENLFISYEACSECRAFTNCNITIMNNEESSLNNTNVDQMWLKMTDSFNTQVVVSEEGAISLSDEPSASGTGQRDSRNTIEYSNKSVSDVEEKDPDAKSESSLVSHGKCREMYLAKNMRFFILRRDFTCAELLHRVLVEEYKRACRWQPWCSINEYDSFGDHRNLISILTPVHLTESEKWLMASKQASKPKFMTYKNLKEDPGEGFYRWMRAHEQIIPQPLKPDNMLPERLPRAYILRTLEQQWNEEKRKDLKGARELTEAVLRYRCVMAADCQTLLNNPIIDMRTEEERHADETIQALAHKIYEDLKAREGAEMKSRAKASTTTKTSVNAEGEMYVEGEYIAEEVDQARCLEEERERLLKEAEAAEEINPALKRYWHHRDLEQKQELLYSYLQREGSVPAYFCNALDGAVWWDEKNGTAEAIAVAERRKMTCVCADNEATVFTESTTK</sequence>
<comment type="caution">
    <text evidence="1">The sequence shown here is derived from an EMBL/GenBank/DDBJ whole genome shotgun (WGS) entry which is preliminary data.</text>
</comment>
<dbReference type="EMBL" id="CM056777">
    <property type="protein sequence ID" value="KAJ8737760.1"/>
    <property type="molecule type" value="Genomic_DNA"/>
</dbReference>
<dbReference type="Proteomes" id="UP001231649">
    <property type="component" value="Chromosome 1"/>
</dbReference>
<name>A0ACC2RC80_9NEOP</name>
<accession>A0ACC2RC80</accession>
<reference evidence="1" key="1">
    <citation type="submission" date="2023-03" db="EMBL/GenBank/DDBJ databases">
        <title>Chromosome-level genomes of two armyworms, Mythimna separata and Mythimna loreyi, provide insights into the biosynthesis and reception of sex pheromones.</title>
        <authorList>
            <person name="Zhao H."/>
        </authorList>
    </citation>
    <scope>NUCLEOTIDE SEQUENCE</scope>
    <source>
        <strain evidence="1">BeijingLab</strain>
    </source>
</reference>
<proteinExistence type="predicted"/>